<evidence type="ECO:0000259" key="6">
    <source>
        <dbReference type="Pfam" id="PF04932"/>
    </source>
</evidence>
<dbReference type="AlphaFoldDB" id="A0A9D2JZT6"/>
<evidence type="ECO:0000313" key="7">
    <source>
        <dbReference type="EMBL" id="HIZ72578.1"/>
    </source>
</evidence>
<feature type="transmembrane region" description="Helical" evidence="5">
    <location>
        <begin position="138"/>
        <end position="156"/>
    </location>
</feature>
<reference evidence="7" key="2">
    <citation type="submission" date="2021-04" db="EMBL/GenBank/DDBJ databases">
        <authorList>
            <person name="Gilroy R."/>
        </authorList>
    </citation>
    <scope>NUCLEOTIDE SEQUENCE</scope>
    <source>
        <strain evidence="7">ChiW7-2402</strain>
    </source>
</reference>
<feature type="transmembrane region" description="Helical" evidence="5">
    <location>
        <begin position="258"/>
        <end position="285"/>
    </location>
</feature>
<dbReference type="EMBL" id="DXBB01000052">
    <property type="protein sequence ID" value="HIZ72578.1"/>
    <property type="molecule type" value="Genomic_DNA"/>
</dbReference>
<protein>
    <submittedName>
        <fullName evidence="7">O-antigen ligase family protein</fullName>
    </submittedName>
</protein>
<dbReference type="InterPro" id="IPR051533">
    <property type="entry name" value="WaaL-like"/>
</dbReference>
<dbReference type="Pfam" id="PF04932">
    <property type="entry name" value="Wzy_C"/>
    <property type="match status" value="1"/>
</dbReference>
<evidence type="ECO:0000256" key="1">
    <source>
        <dbReference type="ARBA" id="ARBA00004141"/>
    </source>
</evidence>
<feature type="transmembrane region" description="Helical" evidence="5">
    <location>
        <begin position="21"/>
        <end position="43"/>
    </location>
</feature>
<accession>A0A9D2JZT6</accession>
<name>A0A9D2JZT6_9FIRM</name>
<evidence type="ECO:0000256" key="3">
    <source>
        <dbReference type="ARBA" id="ARBA00022989"/>
    </source>
</evidence>
<keyword evidence="3 5" id="KW-1133">Transmembrane helix</keyword>
<comment type="caution">
    <text evidence="7">The sequence shown here is derived from an EMBL/GenBank/DDBJ whole genome shotgun (WGS) entry which is preliminary data.</text>
</comment>
<feature type="transmembrane region" description="Helical" evidence="5">
    <location>
        <begin position="343"/>
        <end position="366"/>
    </location>
</feature>
<keyword evidence="7" id="KW-0436">Ligase</keyword>
<dbReference type="PANTHER" id="PTHR37422">
    <property type="entry name" value="TEICHURONIC ACID BIOSYNTHESIS PROTEIN TUAE"/>
    <property type="match status" value="1"/>
</dbReference>
<proteinExistence type="predicted"/>
<feature type="transmembrane region" description="Helical" evidence="5">
    <location>
        <begin position="80"/>
        <end position="100"/>
    </location>
</feature>
<reference evidence="7" key="1">
    <citation type="journal article" date="2021" name="PeerJ">
        <title>Extensive microbial diversity within the chicken gut microbiome revealed by metagenomics and culture.</title>
        <authorList>
            <person name="Gilroy R."/>
            <person name="Ravi A."/>
            <person name="Getino M."/>
            <person name="Pursley I."/>
            <person name="Horton D.L."/>
            <person name="Alikhan N.F."/>
            <person name="Baker D."/>
            <person name="Gharbi K."/>
            <person name="Hall N."/>
            <person name="Watson M."/>
            <person name="Adriaenssens E.M."/>
            <person name="Foster-Nyarko E."/>
            <person name="Jarju S."/>
            <person name="Secka A."/>
            <person name="Antonio M."/>
            <person name="Oren A."/>
            <person name="Chaudhuri R.R."/>
            <person name="La Ragione R."/>
            <person name="Hildebrand F."/>
            <person name="Pallen M.J."/>
        </authorList>
    </citation>
    <scope>NUCLEOTIDE SEQUENCE</scope>
    <source>
        <strain evidence="7">ChiW7-2402</strain>
    </source>
</reference>
<organism evidence="7 8">
    <name type="scientific">Candidatus Gallimonas intestinavium</name>
    <dbReference type="NCBI Taxonomy" id="2838603"/>
    <lineage>
        <taxon>Bacteria</taxon>
        <taxon>Bacillati</taxon>
        <taxon>Bacillota</taxon>
        <taxon>Clostridia</taxon>
        <taxon>Candidatus Gallimonas</taxon>
    </lineage>
</organism>
<feature type="domain" description="O-antigen ligase-related" evidence="6">
    <location>
        <begin position="217"/>
        <end position="351"/>
    </location>
</feature>
<dbReference type="InterPro" id="IPR007016">
    <property type="entry name" value="O-antigen_ligase-rel_domated"/>
</dbReference>
<feature type="transmembrane region" description="Helical" evidence="5">
    <location>
        <begin position="187"/>
        <end position="206"/>
    </location>
</feature>
<feature type="transmembrane region" description="Helical" evidence="5">
    <location>
        <begin position="375"/>
        <end position="394"/>
    </location>
</feature>
<keyword evidence="2 5" id="KW-0812">Transmembrane</keyword>
<evidence type="ECO:0000313" key="8">
    <source>
        <dbReference type="Proteomes" id="UP000824102"/>
    </source>
</evidence>
<dbReference type="PANTHER" id="PTHR37422:SF23">
    <property type="entry name" value="TEICHURONIC ACID BIOSYNTHESIS PROTEIN TUAE"/>
    <property type="match status" value="1"/>
</dbReference>
<evidence type="ECO:0000256" key="5">
    <source>
        <dbReference type="SAM" id="Phobius"/>
    </source>
</evidence>
<dbReference type="GO" id="GO:0016874">
    <property type="term" value="F:ligase activity"/>
    <property type="evidence" value="ECO:0007669"/>
    <property type="project" value="UniProtKB-KW"/>
</dbReference>
<keyword evidence="4 5" id="KW-0472">Membrane</keyword>
<feature type="transmembrane region" description="Helical" evidence="5">
    <location>
        <begin position="213"/>
        <end position="246"/>
    </location>
</feature>
<comment type="subcellular location">
    <subcellularLocation>
        <location evidence="1">Membrane</location>
        <topology evidence="1">Multi-pass membrane protein</topology>
    </subcellularLocation>
</comment>
<evidence type="ECO:0000256" key="4">
    <source>
        <dbReference type="ARBA" id="ARBA00023136"/>
    </source>
</evidence>
<sequence length="430" mass="49079">MIRELSSAGDEFVQQPKSRAFFGAKIDLDLFIHLFCFLSVLLIGADRWGVELFGVNFRVDQLFLCFFALLLAVKGEYRLTCNLWVIAFVGFSLLSTVFSVSLTRGILFFCSIVYNVLFLFYAFASYVKYYGLERFLSVFRATMFVQFFILLLQFALKLATGYEFPFLPSYGEYMGIYRFQLWFYEPSYLATYLTVWFTLAFMQFLLNGRKNYLWDIFAALVMFLISTSTSGFLAIALVVGVVYLIWLFRGVTAKKLAFPVILLVLFAAAAIAFSSMFEVFLGRLFDSSLDEASGGRIAGWTETWQVFLENVFFGVGPGNYGLYLGQDAGYVPTNVSLELLATLGIGGFVAFYGLTAALAVQAFVLYRRRQTEQTFLLFSFALALLFFTVILQINQGYLRLYHWMMFGILWGAIGREREEECPESMEDTNE</sequence>
<feature type="transmembrane region" description="Helical" evidence="5">
    <location>
        <begin position="106"/>
        <end position="126"/>
    </location>
</feature>
<evidence type="ECO:0000256" key="2">
    <source>
        <dbReference type="ARBA" id="ARBA00022692"/>
    </source>
</evidence>
<gene>
    <name evidence="7" type="ORF">H9964_03230</name>
</gene>
<dbReference type="GO" id="GO:0016020">
    <property type="term" value="C:membrane"/>
    <property type="evidence" value="ECO:0007669"/>
    <property type="project" value="UniProtKB-SubCell"/>
</dbReference>
<dbReference type="Proteomes" id="UP000824102">
    <property type="component" value="Unassembled WGS sequence"/>
</dbReference>